<keyword evidence="7 12" id="KW-0406">Ion transport</keyword>
<comment type="function">
    <text evidence="12">Component of the F(0) channel, it forms part of the peripheral stalk, linking F(1) to F(0).</text>
</comment>
<keyword evidence="3 12" id="KW-0138">CF(0)</keyword>
<evidence type="ECO:0000256" key="13">
    <source>
        <dbReference type="RuleBase" id="RU003848"/>
    </source>
</evidence>
<name>A0A1F6B0M8_9BACT</name>
<reference evidence="14 15" key="1">
    <citation type="journal article" date="2016" name="Nat. Commun.">
        <title>Thousands of microbial genomes shed light on interconnected biogeochemical processes in an aquifer system.</title>
        <authorList>
            <person name="Anantharaman K."/>
            <person name="Brown C.T."/>
            <person name="Hug L.A."/>
            <person name="Sharon I."/>
            <person name="Castelle C.J."/>
            <person name="Probst A.J."/>
            <person name="Thomas B.C."/>
            <person name="Singh A."/>
            <person name="Wilkins M.J."/>
            <person name="Karaoz U."/>
            <person name="Brodie E.L."/>
            <person name="Williams K.H."/>
            <person name="Hubbard S.S."/>
            <person name="Banfield J.F."/>
        </authorList>
    </citation>
    <scope>NUCLEOTIDE SEQUENCE [LARGE SCALE GENOMIC DNA]</scope>
</reference>
<dbReference type="GO" id="GO:0046961">
    <property type="term" value="F:proton-transporting ATPase activity, rotational mechanism"/>
    <property type="evidence" value="ECO:0007669"/>
    <property type="project" value="TreeGrafter"/>
</dbReference>
<keyword evidence="12" id="KW-1003">Cell membrane</keyword>
<dbReference type="GO" id="GO:0012505">
    <property type="term" value="C:endomembrane system"/>
    <property type="evidence" value="ECO:0007669"/>
    <property type="project" value="UniProtKB-SubCell"/>
</dbReference>
<comment type="subunit">
    <text evidence="12">F-type ATPases have 2 components, F(1) - the catalytic core - and F(0) - the membrane proton channel. F(1) has five subunits: alpha(3), beta(3), gamma(1), delta(1), epsilon(1). F(0) has three main subunits: a(1), b(2) and c(10-14). The alpha and beta chains form an alternating ring which encloses part of the gamma chain. F(1) is attached to F(0) by a central stalk formed by the gamma and epsilon chains, while a peripheral stalk is formed by the delta and b chains.</text>
</comment>
<dbReference type="EMBL" id="MFJZ01000020">
    <property type="protein sequence ID" value="OGG30470.1"/>
    <property type="molecule type" value="Genomic_DNA"/>
</dbReference>
<organism evidence="14 15">
    <name type="scientific">Candidatus Gottesmanbacteria bacterium RIFCSPLOWO2_01_FULL_49_10</name>
    <dbReference type="NCBI Taxonomy" id="1798396"/>
    <lineage>
        <taxon>Bacteria</taxon>
        <taxon>Candidatus Gottesmaniibacteriota</taxon>
    </lineage>
</organism>
<evidence type="ECO:0000256" key="3">
    <source>
        <dbReference type="ARBA" id="ARBA00022547"/>
    </source>
</evidence>
<evidence type="ECO:0000256" key="5">
    <source>
        <dbReference type="ARBA" id="ARBA00022781"/>
    </source>
</evidence>
<evidence type="ECO:0000256" key="11">
    <source>
        <dbReference type="ARBA" id="ARBA00037847"/>
    </source>
</evidence>
<dbReference type="AlphaFoldDB" id="A0A1F6B0M8"/>
<proteinExistence type="inferred from homology"/>
<dbReference type="GO" id="GO:0046933">
    <property type="term" value="F:proton-transporting ATP synthase activity, rotational mechanism"/>
    <property type="evidence" value="ECO:0007669"/>
    <property type="project" value="UniProtKB-UniRule"/>
</dbReference>
<dbReference type="HAMAP" id="MF_01398">
    <property type="entry name" value="ATP_synth_b_bprime"/>
    <property type="match status" value="1"/>
</dbReference>
<dbReference type="InterPro" id="IPR050059">
    <property type="entry name" value="ATP_synthase_B_chain"/>
</dbReference>
<dbReference type="Pfam" id="PF00430">
    <property type="entry name" value="ATP-synt_B"/>
    <property type="match status" value="1"/>
</dbReference>
<evidence type="ECO:0000256" key="6">
    <source>
        <dbReference type="ARBA" id="ARBA00022989"/>
    </source>
</evidence>
<keyword evidence="9 12" id="KW-0066">ATP synthesis</keyword>
<evidence type="ECO:0000256" key="1">
    <source>
        <dbReference type="ARBA" id="ARBA00005513"/>
    </source>
</evidence>
<dbReference type="Proteomes" id="UP000176409">
    <property type="component" value="Unassembled WGS sequence"/>
</dbReference>
<evidence type="ECO:0000313" key="14">
    <source>
        <dbReference type="EMBL" id="OGG30470.1"/>
    </source>
</evidence>
<comment type="caution">
    <text evidence="14">The sequence shown here is derived from an EMBL/GenBank/DDBJ whole genome shotgun (WGS) entry which is preliminary data.</text>
</comment>
<dbReference type="GO" id="GO:0045259">
    <property type="term" value="C:proton-transporting ATP synthase complex"/>
    <property type="evidence" value="ECO:0007669"/>
    <property type="project" value="UniProtKB-KW"/>
</dbReference>
<evidence type="ECO:0000256" key="8">
    <source>
        <dbReference type="ARBA" id="ARBA00023136"/>
    </source>
</evidence>
<keyword evidence="4 12" id="KW-0812">Transmembrane</keyword>
<dbReference type="GO" id="GO:0005886">
    <property type="term" value="C:plasma membrane"/>
    <property type="evidence" value="ECO:0007669"/>
    <property type="project" value="UniProtKB-SubCell"/>
</dbReference>
<comment type="similarity">
    <text evidence="1 12 13">Belongs to the ATPase B chain family.</text>
</comment>
<protein>
    <recommendedName>
        <fullName evidence="12">ATP synthase subunit b</fullName>
    </recommendedName>
    <alternativeName>
        <fullName evidence="12">ATP synthase F(0) sector subunit b</fullName>
    </alternativeName>
    <alternativeName>
        <fullName evidence="12">ATPase subunit I</fullName>
    </alternativeName>
    <alternativeName>
        <fullName evidence="12">F-type ATPase subunit b</fullName>
        <shortName evidence="12">F-ATPase subunit b</shortName>
    </alternativeName>
</protein>
<evidence type="ECO:0000256" key="12">
    <source>
        <dbReference type="HAMAP-Rule" id="MF_01398"/>
    </source>
</evidence>
<keyword evidence="2 12" id="KW-0813">Transport</keyword>
<evidence type="ECO:0000256" key="9">
    <source>
        <dbReference type="ARBA" id="ARBA00023310"/>
    </source>
</evidence>
<dbReference type="InterPro" id="IPR005864">
    <property type="entry name" value="ATP_synth_F0_bsu_bac"/>
</dbReference>
<dbReference type="SUPFAM" id="SSF81573">
    <property type="entry name" value="F1F0 ATP synthase subunit B, membrane domain"/>
    <property type="match status" value="1"/>
</dbReference>
<keyword evidence="5 12" id="KW-0375">Hydrogen ion transport</keyword>
<evidence type="ECO:0000256" key="4">
    <source>
        <dbReference type="ARBA" id="ARBA00022692"/>
    </source>
</evidence>
<feature type="transmembrane region" description="Helical" evidence="12">
    <location>
        <begin position="12"/>
        <end position="30"/>
    </location>
</feature>
<dbReference type="InterPro" id="IPR028987">
    <property type="entry name" value="ATP_synth_B-like_membr_sf"/>
</dbReference>
<dbReference type="PANTHER" id="PTHR33445">
    <property type="entry name" value="ATP SYNTHASE SUBUNIT B', CHLOROPLASTIC"/>
    <property type="match status" value="1"/>
</dbReference>
<evidence type="ECO:0000313" key="15">
    <source>
        <dbReference type="Proteomes" id="UP000176409"/>
    </source>
</evidence>
<dbReference type="InterPro" id="IPR002146">
    <property type="entry name" value="ATP_synth_b/b'su_bac/chlpt"/>
</dbReference>
<dbReference type="Gene3D" id="6.10.250.1580">
    <property type="match status" value="1"/>
</dbReference>
<evidence type="ECO:0000256" key="7">
    <source>
        <dbReference type="ARBA" id="ARBA00023065"/>
    </source>
</evidence>
<dbReference type="CDD" id="cd06503">
    <property type="entry name" value="ATP-synt_Fo_b"/>
    <property type="match status" value="1"/>
</dbReference>
<keyword evidence="8 12" id="KW-0472">Membrane</keyword>
<gene>
    <name evidence="12" type="primary">atpF</name>
    <name evidence="14" type="ORF">A2973_02985</name>
</gene>
<comment type="subcellular location">
    <subcellularLocation>
        <location evidence="12">Cell membrane</location>
        <topology evidence="12">Single-pass membrane protein</topology>
    </subcellularLocation>
    <subcellularLocation>
        <location evidence="11">Endomembrane system</location>
        <topology evidence="11">Single-pass membrane protein</topology>
    </subcellularLocation>
</comment>
<keyword evidence="6 12" id="KW-1133">Transmembrane helix</keyword>
<dbReference type="STRING" id="1798396.A2973_02985"/>
<accession>A0A1F6B0M8</accession>
<evidence type="ECO:0000256" key="10">
    <source>
        <dbReference type="ARBA" id="ARBA00025198"/>
    </source>
</evidence>
<evidence type="ECO:0000256" key="2">
    <source>
        <dbReference type="ARBA" id="ARBA00022448"/>
    </source>
</evidence>
<comment type="function">
    <text evidence="10 12">F(1)F(0) ATP synthase produces ATP from ADP in the presence of a proton or sodium gradient. F-type ATPases consist of two structural domains, F(1) containing the extramembraneous catalytic core and F(0) containing the membrane proton channel, linked together by a central stalk and a peripheral stalk. During catalysis, ATP synthesis in the catalytic domain of F(1) is coupled via a rotary mechanism of the central stalk subunits to proton translocation.</text>
</comment>
<sequence>MEKLGIEPKLLLAQIVNFLVIMIVLTRLLFKPILAILEKRRKEIREGLEITERMKQEEAKLGVRKDKLLSEARSQARVIIEDAKKQGKVAERDIVDVAHKDAQELLRKAGQQAEALHTSMLLDLRRETVELAGEMAKRLVSAVLSPQDQHRLIEKHLKELEVHAKKQGS</sequence>
<dbReference type="PANTHER" id="PTHR33445:SF2">
    <property type="entry name" value="ATP SYNTHASE SUBUNIT B', CHLOROPLASTIC"/>
    <property type="match status" value="1"/>
</dbReference>
<dbReference type="NCBIfam" id="TIGR01144">
    <property type="entry name" value="ATP_synt_b"/>
    <property type="match status" value="1"/>
</dbReference>